<proteinExistence type="predicted"/>
<evidence type="ECO:0000313" key="1">
    <source>
        <dbReference type="EMBL" id="KAE8545376.1"/>
    </source>
</evidence>
<dbReference type="AlphaFoldDB" id="A0A833N825"/>
<comment type="caution">
    <text evidence="1">The sequence shown here is derived from an EMBL/GenBank/DDBJ whole genome shotgun (WGS) entry which is preliminary data.</text>
</comment>
<name>A0A833N825_MARNT</name>
<sequence>MTAMTKDVNTKMVAPTPEESLSAAVMVSVLGVGNVGVKTKLQVMWPYYELDDALVAKEAAQLLIDAHTAALRALPPQHLGQIWKDRDERLFSVCAP</sequence>
<evidence type="ECO:0000313" key="2">
    <source>
        <dbReference type="Proteomes" id="UP000469950"/>
    </source>
</evidence>
<accession>A0A833N825</accession>
<protein>
    <submittedName>
        <fullName evidence="1">Uncharacterized protein</fullName>
    </submittedName>
</protein>
<reference evidence="1 2" key="1">
    <citation type="submission" date="2019-10" db="EMBL/GenBank/DDBJ databases">
        <title>Draft genome sequence of Marinobacter hydrocarbonoclasticus NCT7M from the microbiome of the marine copepod.</title>
        <authorList>
            <person name="Nuttall R."/>
            <person name="Sharma G."/>
            <person name="Moisander P."/>
        </authorList>
    </citation>
    <scope>NUCLEOTIDE SEQUENCE [LARGE SCALE GENOMIC DNA]</scope>
    <source>
        <strain evidence="1 2">NCT7M</strain>
    </source>
</reference>
<gene>
    <name evidence="1" type="ORF">F6453_2348</name>
</gene>
<dbReference type="Proteomes" id="UP000469950">
    <property type="component" value="Unassembled WGS sequence"/>
</dbReference>
<dbReference type="EMBL" id="WBMP01000009">
    <property type="protein sequence ID" value="KAE8545376.1"/>
    <property type="molecule type" value="Genomic_DNA"/>
</dbReference>
<organism evidence="1 2">
    <name type="scientific">Marinobacter nauticus</name>
    <name type="common">Marinobacter hydrocarbonoclasticus</name>
    <name type="synonym">Marinobacter aquaeolei</name>
    <dbReference type="NCBI Taxonomy" id="2743"/>
    <lineage>
        <taxon>Bacteria</taxon>
        <taxon>Pseudomonadati</taxon>
        <taxon>Pseudomonadota</taxon>
        <taxon>Gammaproteobacteria</taxon>
        <taxon>Pseudomonadales</taxon>
        <taxon>Marinobacteraceae</taxon>
        <taxon>Marinobacter</taxon>
    </lineage>
</organism>